<sequence>MHIGKRISILRMEKGFSQSELSKGIISPTHLSNIEAGRYLPSKDILELFAEKLGVKKEYLTDYEDLDQELYNELISWKENIILDIDKAKDQLSTLHENFDFPIRNIYLECLYYLLLGSYYLKINQMEDVEKVHKLYITGYIDDETIHQYNPFLQECYYYYFGLYHFVKNNFSNSFFYYNKMLDYISNNFVKASILYNLALINYKKKQIFEAITYANQSIELQLMHHDWEKLAVTYNLLGVLYWEKKQFDSSLEQLSKSEEIAELKGLTNLMEQVYHNFGLVYKDKKDFNKAIFYFKKSIDLKIKNSQRYIVSSYYSMIGCYISQKRFEEAQELLEKAYVFCNQEKDYYLLNILKAKIAKNKGDYQDFVQTLNDSIKFFEKHKDYIHLKELHETLGEFYFKNRKYKLAAYHFKRQVEFYKSILD</sequence>
<evidence type="ECO:0000256" key="6">
    <source>
        <dbReference type="PROSITE-ProRule" id="PRU00339"/>
    </source>
</evidence>
<evidence type="ECO:0000256" key="4">
    <source>
        <dbReference type="ARBA" id="ARBA00022803"/>
    </source>
</evidence>
<evidence type="ECO:0000313" key="8">
    <source>
        <dbReference type="EMBL" id="TCT14851.1"/>
    </source>
</evidence>
<dbReference type="InterPro" id="IPR011990">
    <property type="entry name" value="TPR-like_helical_dom_sf"/>
</dbReference>
<dbReference type="Gene3D" id="1.25.40.10">
    <property type="entry name" value="Tetratricopeptide repeat domain"/>
    <property type="match status" value="1"/>
</dbReference>
<keyword evidence="4 6" id="KW-0802">TPR repeat</keyword>
<evidence type="ECO:0000256" key="1">
    <source>
        <dbReference type="ARBA" id="ARBA00004496"/>
    </source>
</evidence>
<dbReference type="CDD" id="cd00093">
    <property type="entry name" value="HTH_XRE"/>
    <property type="match status" value="1"/>
</dbReference>
<dbReference type="SMART" id="SM00028">
    <property type="entry name" value="TPR"/>
    <property type="match status" value="6"/>
</dbReference>
<dbReference type="PANTHER" id="PTHR46630">
    <property type="entry name" value="TETRATRICOPEPTIDE REPEAT PROTEIN 29"/>
    <property type="match status" value="1"/>
</dbReference>
<dbReference type="InterPro" id="IPR010982">
    <property type="entry name" value="Lambda_DNA-bd_dom_sf"/>
</dbReference>
<dbReference type="Pfam" id="PF01381">
    <property type="entry name" value="HTH_3"/>
    <property type="match status" value="1"/>
</dbReference>
<protein>
    <submittedName>
        <fullName evidence="8">Tetratricopeptide repeat protein</fullName>
    </submittedName>
</protein>
<dbReference type="Gene3D" id="1.10.260.40">
    <property type="entry name" value="lambda repressor-like DNA-binding domains"/>
    <property type="match status" value="1"/>
</dbReference>
<dbReference type="SUPFAM" id="SSF47413">
    <property type="entry name" value="lambda repressor-like DNA-binding domains"/>
    <property type="match status" value="1"/>
</dbReference>
<dbReference type="AlphaFoldDB" id="A0A4V2V094"/>
<proteinExistence type="inferred from homology"/>
<dbReference type="SUPFAM" id="SSF48452">
    <property type="entry name" value="TPR-like"/>
    <property type="match status" value="2"/>
</dbReference>
<keyword evidence="2" id="KW-0963">Cytoplasm</keyword>
<name>A0A4V2V094_9BACI</name>
<comment type="caution">
    <text evidence="8">The sequence shown here is derived from an EMBL/GenBank/DDBJ whole genome shotgun (WGS) entry which is preliminary data.</text>
</comment>
<dbReference type="Pfam" id="PF13181">
    <property type="entry name" value="TPR_8"/>
    <property type="match status" value="1"/>
</dbReference>
<evidence type="ECO:0000313" key="9">
    <source>
        <dbReference type="Proteomes" id="UP000294650"/>
    </source>
</evidence>
<evidence type="ECO:0000256" key="5">
    <source>
        <dbReference type="ARBA" id="ARBA00038253"/>
    </source>
</evidence>
<gene>
    <name evidence="8" type="ORF">EDD68_1393</name>
</gene>
<keyword evidence="3" id="KW-0677">Repeat</keyword>
<evidence type="ECO:0000259" key="7">
    <source>
        <dbReference type="PROSITE" id="PS50943"/>
    </source>
</evidence>
<dbReference type="PROSITE" id="PS50005">
    <property type="entry name" value="TPR"/>
    <property type="match status" value="1"/>
</dbReference>
<feature type="domain" description="HTH cro/C1-type" evidence="7">
    <location>
        <begin position="7"/>
        <end position="60"/>
    </location>
</feature>
<dbReference type="InterPro" id="IPR001387">
    <property type="entry name" value="Cro/C1-type_HTH"/>
</dbReference>
<dbReference type="GO" id="GO:0005737">
    <property type="term" value="C:cytoplasm"/>
    <property type="evidence" value="ECO:0007669"/>
    <property type="project" value="UniProtKB-SubCell"/>
</dbReference>
<organism evidence="8 9">
    <name type="scientific">Melghiribacillus thermohalophilus</name>
    <dbReference type="NCBI Taxonomy" id="1324956"/>
    <lineage>
        <taxon>Bacteria</taxon>
        <taxon>Bacillati</taxon>
        <taxon>Bacillota</taxon>
        <taxon>Bacilli</taxon>
        <taxon>Bacillales</taxon>
        <taxon>Bacillaceae</taxon>
        <taxon>Melghiribacillus</taxon>
    </lineage>
</organism>
<dbReference type="SMART" id="SM00530">
    <property type="entry name" value="HTH_XRE"/>
    <property type="match status" value="1"/>
</dbReference>
<dbReference type="InterPro" id="IPR019734">
    <property type="entry name" value="TPR_rpt"/>
</dbReference>
<comment type="subcellular location">
    <subcellularLocation>
        <location evidence="1">Cytoplasm</location>
    </subcellularLocation>
</comment>
<feature type="repeat" description="TPR" evidence="6">
    <location>
        <begin position="272"/>
        <end position="305"/>
    </location>
</feature>
<dbReference type="PANTHER" id="PTHR46630:SF1">
    <property type="entry name" value="TETRATRICOPEPTIDE REPEAT PROTEIN 29"/>
    <property type="match status" value="1"/>
</dbReference>
<evidence type="ECO:0000256" key="3">
    <source>
        <dbReference type="ARBA" id="ARBA00022737"/>
    </source>
</evidence>
<dbReference type="InterPro" id="IPR051476">
    <property type="entry name" value="Bac_ResReg_Asp_Phosphatase"/>
</dbReference>
<evidence type="ECO:0000256" key="2">
    <source>
        <dbReference type="ARBA" id="ARBA00022490"/>
    </source>
</evidence>
<dbReference type="Pfam" id="PF13424">
    <property type="entry name" value="TPR_12"/>
    <property type="match status" value="1"/>
</dbReference>
<comment type="similarity">
    <text evidence="5">Belongs to the Rap family.</text>
</comment>
<dbReference type="EMBL" id="SMAN01000039">
    <property type="protein sequence ID" value="TCT14851.1"/>
    <property type="molecule type" value="Genomic_DNA"/>
</dbReference>
<accession>A0A4V2V094</accession>
<dbReference type="Proteomes" id="UP000294650">
    <property type="component" value="Unassembled WGS sequence"/>
</dbReference>
<reference evidence="8 9" key="1">
    <citation type="submission" date="2019-03" db="EMBL/GenBank/DDBJ databases">
        <title>Genomic Encyclopedia of Type Strains, Phase IV (KMG-IV): sequencing the most valuable type-strain genomes for metagenomic binning, comparative biology and taxonomic classification.</title>
        <authorList>
            <person name="Goeker M."/>
        </authorList>
    </citation>
    <scope>NUCLEOTIDE SEQUENCE [LARGE SCALE GENOMIC DNA]</scope>
    <source>
        <strain evidence="8 9">DSM 25894</strain>
    </source>
</reference>
<dbReference type="GO" id="GO:0003677">
    <property type="term" value="F:DNA binding"/>
    <property type="evidence" value="ECO:0007669"/>
    <property type="project" value="InterPro"/>
</dbReference>
<keyword evidence="9" id="KW-1185">Reference proteome</keyword>
<dbReference type="PROSITE" id="PS50943">
    <property type="entry name" value="HTH_CROC1"/>
    <property type="match status" value="1"/>
</dbReference>